<dbReference type="EMBL" id="CAJNBH010000012">
    <property type="protein sequence ID" value="CAE6778718.1"/>
    <property type="molecule type" value="Genomic_DNA"/>
</dbReference>
<dbReference type="PANTHER" id="PTHR30419">
    <property type="entry name" value="HTH-TYPE TRANSCRIPTIONAL REGULATOR YBHD"/>
    <property type="match status" value="1"/>
</dbReference>
<dbReference type="Pfam" id="PF00126">
    <property type="entry name" value="HTH_1"/>
    <property type="match status" value="1"/>
</dbReference>
<evidence type="ECO:0000256" key="3">
    <source>
        <dbReference type="ARBA" id="ARBA00023125"/>
    </source>
</evidence>
<accession>A0ABN7M155</accession>
<organism evidence="6 7">
    <name type="scientific">Paraburkholderia nemoris</name>
    <dbReference type="NCBI Taxonomy" id="2793076"/>
    <lineage>
        <taxon>Bacteria</taxon>
        <taxon>Pseudomonadati</taxon>
        <taxon>Pseudomonadota</taxon>
        <taxon>Betaproteobacteria</taxon>
        <taxon>Burkholderiales</taxon>
        <taxon>Burkholderiaceae</taxon>
        <taxon>Paraburkholderia</taxon>
    </lineage>
</organism>
<evidence type="ECO:0000259" key="5">
    <source>
        <dbReference type="PROSITE" id="PS50931"/>
    </source>
</evidence>
<evidence type="ECO:0000256" key="4">
    <source>
        <dbReference type="ARBA" id="ARBA00023163"/>
    </source>
</evidence>
<evidence type="ECO:0000256" key="2">
    <source>
        <dbReference type="ARBA" id="ARBA00023015"/>
    </source>
</evidence>
<keyword evidence="2" id="KW-0805">Transcription regulation</keyword>
<comment type="caution">
    <text evidence="6">The sequence shown here is derived from an EMBL/GenBank/DDBJ whole genome shotgun (WGS) entry which is preliminary data.</text>
</comment>
<gene>
    <name evidence="6" type="primary">gltC_5</name>
    <name evidence="6" type="ORF">R69776_04203</name>
</gene>
<dbReference type="Pfam" id="PF03466">
    <property type="entry name" value="LysR_substrate"/>
    <property type="match status" value="1"/>
</dbReference>
<reference evidence="6 7" key="1">
    <citation type="submission" date="2021-02" db="EMBL/GenBank/DDBJ databases">
        <authorList>
            <person name="Vanwijnsberghe S."/>
        </authorList>
    </citation>
    <scope>NUCLEOTIDE SEQUENCE [LARGE SCALE GENOMIC DNA]</scope>
    <source>
        <strain evidence="6 7">R-69776</strain>
    </source>
</reference>
<keyword evidence="7" id="KW-1185">Reference proteome</keyword>
<dbReference type="Gene3D" id="3.40.190.290">
    <property type="match status" value="1"/>
</dbReference>
<evidence type="ECO:0000256" key="1">
    <source>
        <dbReference type="ARBA" id="ARBA00009437"/>
    </source>
</evidence>
<dbReference type="SUPFAM" id="SSF46785">
    <property type="entry name" value="Winged helix' DNA-binding domain"/>
    <property type="match status" value="1"/>
</dbReference>
<evidence type="ECO:0000313" key="7">
    <source>
        <dbReference type="Proteomes" id="UP000673821"/>
    </source>
</evidence>
<dbReference type="InterPro" id="IPR036388">
    <property type="entry name" value="WH-like_DNA-bd_sf"/>
</dbReference>
<dbReference type="InterPro" id="IPR050950">
    <property type="entry name" value="HTH-type_LysR_regulators"/>
</dbReference>
<proteinExistence type="inferred from homology"/>
<dbReference type="Gene3D" id="1.10.10.10">
    <property type="entry name" value="Winged helix-like DNA-binding domain superfamily/Winged helix DNA-binding domain"/>
    <property type="match status" value="1"/>
</dbReference>
<evidence type="ECO:0000313" key="6">
    <source>
        <dbReference type="EMBL" id="CAE6778718.1"/>
    </source>
</evidence>
<dbReference type="PROSITE" id="PS50931">
    <property type="entry name" value="HTH_LYSR"/>
    <property type="match status" value="1"/>
</dbReference>
<keyword evidence="4" id="KW-0804">Transcription</keyword>
<dbReference type="InterPro" id="IPR000847">
    <property type="entry name" value="LysR_HTH_N"/>
</dbReference>
<name>A0ABN7M155_9BURK</name>
<sequence>MENLIRKLDLISLRLFVAVCQEKNIARAAEREFITPSAVSRRVAEIEALVGLPLIQRHARGISVTPAGDAVRRSALAIASNIEVLSAELSQFYSGAKGKVRVVANLSSIVQFLPEDIAAFGRLFPDVDIELEEQSSAEAVRAMAERAADFGICNAVCGIEQFESLPYRTDRLFVMLPKHHRLAEASHLRLAELLAENFVGLQRESALMQLLERESAALGGALNTRIRVHSLDAQCRMVHVGLGITIVPQHVGELYVDTLDVVLRPLVEPWASRQLFLISYGREQLSATAATLANFLIQRERPD</sequence>
<comment type="similarity">
    <text evidence="1">Belongs to the LysR transcriptional regulatory family.</text>
</comment>
<dbReference type="SUPFAM" id="SSF53850">
    <property type="entry name" value="Periplasmic binding protein-like II"/>
    <property type="match status" value="1"/>
</dbReference>
<keyword evidence="3" id="KW-0238">DNA-binding</keyword>
<dbReference type="InterPro" id="IPR005119">
    <property type="entry name" value="LysR_subst-bd"/>
</dbReference>
<dbReference type="RefSeq" id="WP_054033676.1">
    <property type="nucleotide sequence ID" value="NZ_CAJNBC010000006.1"/>
</dbReference>
<dbReference type="PANTHER" id="PTHR30419:SF2">
    <property type="entry name" value="LYSR FAMILY TRANSCRIPTIONAL REGULATOR"/>
    <property type="match status" value="1"/>
</dbReference>
<dbReference type="Proteomes" id="UP000673821">
    <property type="component" value="Unassembled WGS sequence"/>
</dbReference>
<dbReference type="InterPro" id="IPR036390">
    <property type="entry name" value="WH_DNA-bd_sf"/>
</dbReference>
<dbReference type="GeneID" id="97052669"/>
<feature type="domain" description="HTH lysR-type" evidence="5">
    <location>
        <begin position="8"/>
        <end position="65"/>
    </location>
</feature>
<protein>
    <submittedName>
        <fullName evidence="6">HTH-type transcriptional regulator GltC</fullName>
    </submittedName>
</protein>